<dbReference type="AlphaFoldDB" id="A0A931G3R8"/>
<evidence type="ECO:0000313" key="1">
    <source>
        <dbReference type="EMBL" id="MBG0738971.1"/>
    </source>
</evidence>
<accession>A0A931G3R8</accession>
<dbReference type="Proteomes" id="UP000655366">
    <property type="component" value="Unassembled WGS sequence"/>
</dbReference>
<evidence type="ECO:0008006" key="3">
    <source>
        <dbReference type="Google" id="ProtNLM"/>
    </source>
</evidence>
<sequence length="171" mass="18234">MARTPLRPDIAVARMNARFSLGSGRELGRLEDLLTGDETVEAMVQGRSQGCFGLLVLTDARLLFVCDGIIWKVNDDVALARISLVQWQTVFGFGALTVHVAGTALQFTGLTGPGGTAILRGLRESLAEKDQLERQVREGLIALAAHFKPDPLPDSVPADLAGAGHEFAANV</sequence>
<evidence type="ECO:0000313" key="2">
    <source>
        <dbReference type="Proteomes" id="UP000655366"/>
    </source>
</evidence>
<organism evidence="1 2">
    <name type="scientific">Arthrobacter terrae</name>
    <dbReference type="NCBI Taxonomy" id="2935737"/>
    <lineage>
        <taxon>Bacteria</taxon>
        <taxon>Bacillati</taxon>
        <taxon>Actinomycetota</taxon>
        <taxon>Actinomycetes</taxon>
        <taxon>Micrococcales</taxon>
        <taxon>Micrococcaceae</taxon>
        <taxon>Arthrobacter</taxon>
    </lineage>
</organism>
<proteinExistence type="predicted"/>
<dbReference type="RefSeq" id="WP_196395921.1">
    <property type="nucleotide sequence ID" value="NZ_JADNYM010000006.1"/>
</dbReference>
<keyword evidence="2" id="KW-1185">Reference proteome</keyword>
<reference evidence="1 2" key="1">
    <citation type="submission" date="2020-11" db="EMBL/GenBank/DDBJ databases">
        <title>Arthrobacter antarcticus sp. nov., isolated from Antarctic Soil.</title>
        <authorList>
            <person name="Li J."/>
        </authorList>
    </citation>
    <scope>NUCLEOTIDE SEQUENCE [LARGE SCALE GENOMIC DNA]</scope>
    <source>
        <strain evidence="1 2">Z1-20</strain>
    </source>
</reference>
<protein>
    <recommendedName>
        <fullName evidence="3">YokE-like PH domain-containing protein</fullName>
    </recommendedName>
</protein>
<name>A0A931G3R8_9MICC</name>
<comment type="caution">
    <text evidence="1">The sequence shown here is derived from an EMBL/GenBank/DDBJ whole genome shotgun (WGS) entry which is preliminary data.</text>
</comment>
<dbReference type="EMBL" id="JADNYM010000006">
    <property type="protein sequence ID" value="MBG0738971.1"/>
    <property type="molecule type" value="Genomic_DNA"/>
</dbReference>
<gene>
    <name evidence="1" type="ORF">IV500_05980</name>
</gene>